<dbReference type="Pfam" id="PF16945">
    <property type="entry name" value="Phage_r1t_holin"/>
    <property type="match status" value="1"/>
</dbReference>
<organism evidence="2 3">
    <name type="scientific">Mycetocola tolaasinivorans</name>
    <dbReference type="NCBI Taxonomy" id="76635"/>
    <lineage>
        <taxon>Bacteria</taxon>
        <taxon>Bacillati</taxon>
        <taxon>Actinomycetota</taxon>
        <taxon>Actinomycetes</taxon>
        <taxon>Micrococcales</taxon>
        <taxon>Microbacteriaceae</taxon>
        <taxon>Mycetocola</taxon>
    </lineage>
</organism>
<accession>A0A3L7A4W7</accession>
<dbReference type="RefSeq" id="WP_121649424.1">
    <property type="nucleotide sequence ID" value="NZ_RCUX01000011.1"/>
</dbReference>
<gene>
    <name evidence="2" type="ORF">D9V32_13420</name>
</gene>
<comment type="caution">
    <text evidence="2">The sequence shown here is derived from an EMBL/GenBank/DDBJ whole genome shotgun (WGS) entry which is preliminary data.</text>
</comment>
<sequence length="74" mass="7747">MDYLTKDFWIYAGERAIKTFAQTAVAVIGTGAIGIIDVDWAGVVSASTLAGVVSLLTSVYSHERTPGKRAQGGS</sequence>
<protein>
    <submittedName>
        <fullName evidence="2">Holin</fullName>
    </submittedName>
</protein>
<keyword evidence="1" id="KW-0472">Membrane</keyword>
<keyword evidence="1" id="KW-0812">Transmembrane</keyword>
<reference evidence="2 3" key="1">
    <citation type="submission" date="2018-10" db="EMBL/GenBank/DDBJ databases">
        <authorList>
            <person name="Li J."/>
        </authorList>
    </citation>
    <scope>NUCLEOTIDE SEQUENCE [LARGE SCALE GENOMIC DNA]</scope>
    <source>
        <strain evidence="2 3">IF 016277</strain>
    </source>
</reference>
<dbReference type="OrthoDB" id="3394330at2"/>
<keyword evidence="3" id="KW-1185">Reference proteome</keyword>
<dbReference type="Proteomes" id="UP000272503">
    <property type="component" value="Unassembled WGS sequence"/>
</dbReference>
<evidence type="ECO:0000313" key="3">
    <source>
        <dbReference type="Proteomes" id="UP000272503"/>
    </source>
</evidence>
<feature type="transmembrane region" description="Helical" evidence="1">
    <location>
        <begin position="40"/>
        <end position="60"/>
    </location>
</feature>
<evidence type="ECO:0000256" key="1">
    <source>
        <dbReference type="SAM" id="Phobius"/>
    </source>
</evidence>
<proteinExistence type="predicted"/>
<dbReference type="EMBL" id="RCUX01000011">
    <property type="protein sequence ID" value="RLP74342.1"/>
    <property type="molecule type" value="Genomic_DNA"/>
</dbReference>
<keyword evidence="1" id="KW-1133">Transmembrane helix</keyword>
<evidence type="ECO:0000313" key="2">
    <source>
        <dbReference type="EMBL" id="RLP74342.1"/>
    </source>
</evidence>
<name>A0A3L7A4W7_9MICO</name>
<dbReference type="AlphaFoldDB" id="A0A3L7A4W7"/>
<dbReference type="InterPro" id="IPR020109">
    <property type="entry name" value="Holin_r1t"/>
</dbReference>